<feature type="transmembrane region" description="Helical" evidence="1">
    <location>
        <begin position="300"/>
        <end position="321"/>
    </location>
</feature>
<accession>A0A3G7TV06</accession>
<dbReference type="EMBL" id="CP027753">
    <property type="protein sequence ID" value="AZE50212.1"/>
    <property type="molecule type" value="Genomic_DNA"/>
</dbReference>
<keyword evidence="1" id="KW-0812">Transmembrane</keyword>
<feature type="transmembrane region" description="Helical" evidence="1">
    <location>
        <begin position="215"/>
        <end position="233"/>
    </location>
</feature>
<feature type="transmembrane region" description="Helical" evidence="1">
    <location>
        <begin position="111"/>
        <end position="133"/>
    </location>
</feature>
<dbReference type="RefSeq" id="WP_124321707.1">
    <property type="nucleotide sequence ID" value="NZ_CP027753.1"/>
</dbReference>
<feature type="transmembrane region" description="Helical" evidence="1">
    <location>
        <begin position="84"/>
        <end position="105"/>
    </location>
</feature>
<feature type="transmembrane region" description="Helical" evidence="1">
    <location>
        <begin position="387"/>
        <end position="408"/>
    </location>
</feature>
<protein>
    <recommendedName>
        <fullName evidence="4">Membrane protein involved in the export of O-antigen and teichoic acid</fullName>
    </recommendedName>
</protein>
<organism evidence="2 3">
    <name type="scientific">Pseudomonas chlororaphis</name>
    <dbReference type="NCBI Taxonomy" id="587753"/>
    <lineage>
        <taxon>Bacteria</taxon>
        <taxon>Pseudomonadati</taxon>
        <taxon>Pseudomonadota</taxon>
        <taxon>Gammaproteobacteria</taxon>
        <taxon>Pseudomonadales</taxon>
        <taxon>Pseudomonadaceae</taxon>
        <taxon>Pseudomonas</taxon>
    </lineage>
</organism>
<evidence type="ECO:0000313" key="3">
    <source>
        <dbReference type="Proteomes" id="UP000268048"/>
    </source>
</evidence>
<feature type="transmembrane region" description="Helical" evidence="1">
    <location>
        <begin position="14"/>
        <end position="35"/>
    </location>
</feature>
<dbReference type="AlphaFoldDB" id="A0A3G7TV06"/>
<evidence type="ECO:0000313" key="2">
    <source>
        <dbReference type="EMBL" id="AZE50212.1"/>
    </source>
</evidence>
<feature type="transmembrane region" description="Helical" evidence="1">
    <location>
        <begin position="178"/>
        <end position="195"/>
    </location>
</feature>
<feature type="transmembrane region" description="Helical" evidence="1">
    <location>
        <begin position="333"/>
        <end position="356"/>
    </location>
</feature>
<feature type="transmembrane region" description="Helical" evidence="1">
    <location>
        <begin position="145"/>
        <end position="166"/>
    </location>
</feature>
<evidence type="ECO:0000256" key="1">
    <source>
        <dbReference type="SAM" id="Phobius"/>
    </source>
</evidence>
<feature type="transmembrane region" description="Helical" evidence="1">
    <location>
        <begin position="363"/>
        <end position="381"/>
    </location>
</feature>
<reference evidence="2 3" key="1">
    <citation type="submission" date="2018-03" db="EMBL/GenBank/DDBJ databases">
        <title>Diversity of phytobeneficial traits revealed by whole-genome analysis of worldwide-isolated phenazine-producing Pseudomonas spp.</title>
        <authorList>
            <person name="Biessy A."/>
            <person name="Novinscak A."/>
            <person name="Blom J."/>
            <person name="Leger G."/>
            <person name="Thomashow L.S."/>
            <person name="Cazorla F.M."/>
            <person name="Josic D."/>
            <person name="Filion M."/>
        </authorList>
    </citation>
    <scope>NUCLEOTIDE SEQUENCE [LARGE SCALE GENOMIC DNA]</scope>
    <source>
        <strain evidence="2 3">B25</strain>
    </source>
</reference>
<keyword evidence="1" id="KW-1133">Transmembrane helix</keyword>
<keyword evidence="1" id="KW-0472">Membrane</keyword>
<feature type="transmembrane region" description="Helical" evidence="1">
    <location>
        <begin position="253"/>
        <end position="272"/>
    </location>
</feature>
<feature type="transmembrane region" description="Helical" evidence="1">
    <location>
        <begin position="41"/>
        <end position="63"/>
    </location>
</feature>
<name>A0A3G7TV06_9PSED</name>
<gene>
    <name evidence="2" type="ORF">C4K04_4553</name>
</gene>
<sequence length="415" mass="44694">MIARLISVFENSRLLQLFVITACIQGGVIISQFLITPWVDPSIIGVVRSLETVIALVVLAGSLGMQSIAIRDTAAHCNVASQSAVLRQVFLLVALASSVVIFGIFVAHEFVLTSAISSYVFTTCGLVVLTNLLRVSTGFAQGAKAIGEIYIVLMLVTAVGIVLHVVLTKLYGVKGWMAARYLAEFFCLMAVWWKLRGYILPALNFMAVDKRELMVTAKSGVTINASLFVRLLVDSLPVLMLTALHVRTEEIGFFGIAILSLVLGLLPLAIIAQRALPDLVEALNYPDELRKKYSAVSKSMLKVSSAVALLLIFVSSVWWLFIGGVYKTTALYVIVLALTLPLKAIALACGTMLVALRVFGLSLKVNILEGVLVLILLYVGIPVLEGWAGVAAYTAGALLSVVLLFSAVRIRLADL</sequence>
<evidence type="ECO:0008006" key="4">
    <source>
        <dbReference type="Google" id="ProtNLM"/>
    </source>
</evidence>
<proteinExistence type="predicted"/>
<dbReference type="Proteomes" id="UP000268048">
    <property type="component" value="Chromosome"/>
</dbReference>